<dbReference type="GeneID" id="25914971"/>
<accession>A0A0L0FA17</accession>
<organism evidence="1 2">
    <name type="scientific">Sphaeroforma arctica JP610</name>
    <dbReference type="NCBI Taxonomy" id="667725"/>
    <lineage>
        <taxon>Eukaryota</taxon>
        <taxon>Ichthyosporea</taxon>
        <taxon>Ichthyophonida</taxon>
        <taxon>Sphaeroforma</taxon>
    </lineage>
</organism>
<dbReference type="Proteomes" id="UP000054560">
    <property type="component" value="Unassembled WGS sequence"/>
</dbReference>
<gene>
    <name evidence="1" type="ORF">SARC_14467</name>
</gene>
<name>A0A0L0FA17_9EUKA</name>
<reference evidence="1 2" key="1">
    <citation type="submission" date="2011-02" db="EMBL/GenBank/DDBJ databases">
        <title>The Genome Sequence of Sphaeroforma arctica JP610.</title>
        <authorList>
            <consortium name="The Broad Institute Genome Sequencing Platform"/>
            <person name="Russ C."/>
            <person name="Cuomo C."/>
            <person name="Young S.K."/>
            <person name="Zeng Q."/>
            <person name="Gargeya S."/>
            <person name="Alvarado L."/>
            <person name="Berlin A."/>
            <person name="Chapman S.B."/>
            <person name="Chen Z."/>
            <person name="Freedman E."/>
            <person name="Gellesch M."/>
            <person name="Goldberg J."/>
            <person name="Griggs A."/>
            <person name="Gujja S."/>
            <person name="Heilman E."/>
            <person name="Heiman D."/>
            <person name="Howarth C."/>
            <person name="Mehta T."/>
            <person name="Neiman D."/>
            <person name="Pearson M."/>
            <person name="Roberts A."/>
            <person name="Saif S."/>
            <person name="Shea T."/>
            <person name="Shenoy N."/>
            <person name="Sisk P."/>
            <person name="Stolte C."/>
            <person name="Sykes S."/>
            <person name="White J."/>
            <person name="Yandava C."/>
            <person name="Burger G."/>
            <person name="Gray M.W."/>
            <person name="Holland P.W.H."/>
            <person name="King N."/>
            <person name="Lang F.B.F."/>
            <person name="Roger A.J."/>
            <person name="Ruiz-Trillo I."/>
            <person name="Haas B."/>
            <person name="Nusbaum C."/>
            <person name="Birren B."/>
        </authorList>
    </citation>
    <scope>NUCLEOTIDE SEQUENCE [LARGE SCALE GENOMIC DNA]</scope>
    <source>
        <strain evidence="1 2">JP610</strain>
    </source>
</reference>
<sequence length="50" mass="5309">MIGTGFFPRQLVAGGGALSNLPAVLRNIRNTSNRLVANPLIVTDPFLKST</sequence>
<dbReference type="EMBL" id="KQ246264">
    <property type="protein sequence ID" value="KNC72968.1"/>
    <property type="molecule type" value="Genomic_DNA"/>
</dbReference>
<proteinExistence type="predicted"/>
<dbReference type="RefSeq" id="XP_014146870.1">
    <property type="nucleotide sequence ID" value="XM_014291395.1"/>
</dbReference>
<protein>
    <submittedName>
        <fullName evidence="1">Uncharacterized protein</fullName>
    </submittedName>
</protein>
<evidence type="ECO:0000313" key="2">
    <source>
        <dbReference type="Proteomes" id="UP000054560"/>
    </source>
</evidence>
<evidence type="ECO:0000313" key="1">
    <source>
        <dbReference type="EMBL" id="KNC72968.1"/>
    </source>
</evidence>
<keyword evidence="2" id="KW-1185">Reference proteome</keyword>
<dbReference type="AlphaFoldDB" id="A0A0L0FA17"/>
<feature type="non-terminal residue" evidence="1">
    <location>
        <position position="50"/>
    </location>
</feature>